<reference evidence="3" key="1">
    <citation type="journal article" date="2015" name="MBio">
        <title>Genome-Resolved Metagenomic Analysis Reveals Roles for Candidate Phyla and Other Microbial Community Members in Biogeochemical Transformations in Oil Reservoirs.</title>
        <authorList>
            <person name="Hu P."/>
            <person name="Tom L."/>
            <person name="Singh A."/>
            <person name="Thomas B.C."/>
            <person name="Baker B.J."/>
            <person name="Piceno Y.M."/>
            <person name="Andersen G.L."/>
            <person name="Banfield J.F."/>
        </authorList>
    </citation>
    <scope>NUCLEOTIDE SEQUENCE [LARGE SCALE GENOMIC DNA]</scope>
</reference>
<comment type="caution">
    <text evidence="2">The sequence shown here is derived from an EMBL/GenBank/DDBJ whole genome shotgun (WGS) entry which is preliminary data.</text>
</comment>
<evidence type="ECO:0000313" key="2">
    <source>
        <dbReference type="EMBL" id="KUK80766.1"/>
    </source>
</evidence>
<dbReference type="CDD" id="cd04182">
    <property type="entry name" value="GT_2_like_f"/>
    <property type="match status" value="1"/>
</dbReference>
<dbReference type="PATRIC" id="fig|1184387.3.peg.1170"/>
<dbReference type="Pfam" id="PF12804">
    <property type="entry name" value="NTP_transf_3"/>
    <property type="match status" value="1"/>
</dbReference>
<dbReference type="InterPro" id="IPR025877">
    <property type="entry name" value="MobA-like_NTP_Trfase"/>
</dbReference>
<dbReference type="PANTHER" id="PTHR43777:SF1">
    <property type="entry name" value="MOLYBDENUM COFACTOR CYTIDYLYLTRANSFERASE"/>
    <property type="match status" value="1"/>
</dbReference>
<dbReference type="AlphaFoldDB" id="A0A101HPM0"/>
<accession>A0A101HPM0</accession>
<protein>
    <recommendedName>
        <fullName evidence="1">MobA-like NTP transferase domain-containing protein</fullName>
    </recommendedName>
</protein>
<dbReference type="PANTHER" id="PTHR43777">
    <property type="entry name" value="MOLYBDENUM COFACTOR CYTIDYLYLTRANSFERASE"/>
    <property type="match status" value="1"/>
</dbReference>
<feature type="domain" description="MobA-like NTP transferase" evidence="1">
    <location>
        <begin position="9"/>
        <end position="163"/>
    </location>
</feature>
<dbReference type="Proteomes" id="UP000054092">
    <property type="component" value="Unassembled WGS sequence"/>
</dbReference>
<gene>
    <name evidence="2" type="ORF">XD94_0780</name>
</gene>
<sequence>MKSDFIVLLLLAAGESRRFGSEKLLANFAGKPILQWSLDSLGTIDAMGKILVVNPDFEPEMFEIGSFQTVINENYKDGISTSIVRGLRECPDSCEGIVLALADMPLITKEDVERLVGSVTTEDEMVSYVFEGKKGFPTYISRKVFSRLSRITGDRGAYQLVKSGLAKMREIEGRSHNVFDIDIPESMNCTDHGLGITDSNGGFRR</sequence>
<evidence type="ECO:0000313" key="3">
    <source>
        <dbReference type="Proteomes" id="UP000054092"/>
    </source>
</evidence>
<dbReference type="EMBL" id="LGGP01000114">
    <property type="protein sequence ID" value="KUK80766.1"/>
    <property type="molecule type" value="Genomic_DNA"/>
</dbReference>
<dbReference type="InterPro" id="IPR029044">
    <property type="entry name" value="Nucleotide-diphossugar_trans"/>
</dbReference>
<dbReference type="GO" id="GO:0016779">
    <property type="term" value="F:nucleotidyltransferase activity"/>
    <property type="evidence" value="ECO:0007669"/>
    <property type="project" value="UniProtKB-ARBA"/>
</dbReference>
<dbReference type="SUPFAM" id="SSF53448">
    <property type="entry name" value="Nucleotide-diphospho-sugar transferases"/>
    <property type="match status" value="1"/>
</dbReference>
<name>A0A101HPM0_9BACT</name>
<proteinExistence type="predicted"/>
<dbReference type="Gene3D" id="3.90.550.10">
    <property type="entry name" value="Spore Coat Polysaccharide Biosynthesis Protein SpsA, Chain A"/>
    <property type="match status" value="1"/>
</dbReference>
<organism evidence="2 3">
    <name type="scientific">Mesotoga prima</name>
    <dbReference type="NCBI Taxonomy" id="1184387"/>
    <lineage>
        <taxon>Bacteria</taxon>
        <taxon>Thermotogati</taxon>
        <taxon>Thermotogota</taxon>
        <taxon>Thermotogae</taxon>
        <taxon>Kosmotogales</taxon>
        <taxon>Kosmotogaceae</taxon>
        <taxon>Mesotoga</taxon>
    </lineage>
</organism>
<evidence type="ECO:0000259" key="1">
    <source>
        <dbReference type="Pfam" id="PF12804"/>
    </source>
</evidence>